<proteinExistence type="predicted"/>
<evidence type="ECO:0000313" key="1">
    <source>
        <dbReference type="EMBL" id="RPA89699.1"/>
    </source>
</evidence>
<organism evidence="1 2">
    <name type="scientific">Choiromyces venosus 120613-1</name>
    <dbReference type="NCBI Taxonomy" id="1336337"/>
    <lineage>
        <taxon>Eukaryota</taxon>
        <taxon>Fungi</taxon>
        <taxon>Dikarya</taxon>
        <taxon>Ascomycota</taxon>
        <taxon>Pezizomycotina</taxon>
        <taxon>Pezizomycetes</taxon>
        <taxon>Pezizales</taxon>
        <taxon>Tuberaceae</taxon>
        <taxon>Choiromyces</taxon>
    </lineage>
</organism>
<keyword evidence="2" id="KW-1185">Reference proteome</keyword>
<accession>A0A3N4IUR7</accession>
<reference evidence="1 2" key="1">
    <citation type="journal article" date="2018" name="Nat. Ecol. Evol.">
        <title>Pezizomycetes genomes reveal the molecular basis of ectomycorrhizal truffle lifestyle.</title>
        <authorList>
            <person name="Murat C."/>
            <person name="Payen T."/>
            <person name="Noel B."/>
            <person name="Kuo A."/>
            <person name="Morin E."/>
            <person name="Chen J."/>
            <person name="Kohler A."/>
            <person name="Krizsan K."/>
            <person name="Balestrini R."/>
            <person name="Da Silva C."/>
            <person name="Montanini B."/>
            <person name="Hainaut M."/>
            <person name="Levati E."/>
            <person name="Barry K.W."/>
            <person name="Belfiori B."/>
            <person name="Cichocki N."/>
            <person name="Clum A."/>
            <person name="Dockter R.B."/>
            <person name="Fauchery L."/>
            <person name="Guy J."/>
            <person name="Iotti M."/>
            <person name="Le Tacon F."/>
            <person name="Lindquist E.A."/>
            <person name="Lipzen A."/>
            <person name="Malagnac F."/>
            <person name="Mello A."/>
            <person name="Molinier V."/>
            <person name="Miyauchi S."/>
            <person name="Poulain J."/>
            <person name="Riccioni C."/>
            <person name="Rubini A."/>
            <person name="Sitrit Y."/>
            <person name="Splivallo R."/>
            <person name="Traeger S."/>
            <person name="Wang M."/>
            <person name="Zifcakova L."/>
            <person name="Wipf D."/>
            <person name="Zambonelli A."/>
            <person name="Paolocci F."/>
            <person name="Nowrousian M."/>
            <person name="Ottonello S."/>
            <person name="Baldrian P."/>
            <person name="Spatafora J.W."/>
            <person name="Henrissat B."/>
            <person name="Nagy L.G."/>
            <person name="Aury J.M."/>
            <person name="Wincker P."/>
            <person name="Grigoriev I.V."/>
            <person name="Bonfante P."/>
            <person name="Martin F.M."/>
        </authorList>
    </citation>
    <scope>NUCLEOTIDE SEQUENCE [LARGE SCALE GENOMIC DNA]</scope>
    <source>
        <strain evidence="1 2">120613-1</strain>
    </source>
</reference>
<evidence type="ECO:0000313" key="2">
    <source>
        <dbReference type="Proteomes" id="UP000276215"/>
    </source>
</evidence>
<gene>
    <name evidence="1" type="ORF">L873DRAFT_1886865</name>
</gene>
<protein>
    <submittedName>
        <fullName evidence="1">Uncharacterized protein</fullName>
    </submittedName>
</protein>
<dbReference type="Proteomes" id="UP000276215">
    <property type="component" value="Unassembled WGS sequence"/>
</dbReference>
<dbReference type="OrthoDB" id="1658288at2759"/>
<sequence>RELTGSNKILRQHHRDTLLSANNLGLALRKRCEAEVIYQHTLISAEKMFRSDY</sequence>
<dbReference type="EMBL" id="ML120560">
    <property type="protein sequence ID" value="RPA89699.1"/>
    <property type="molecule type" value="Genomic_DNA"/>
</dbReference>
<feature type="non-terminal residue" evidence="1">
    <location>
        <position position="1"/>
    </location>
</feature>
<name>A0A3N4IUR7_9PEZI</name>
<dbReference type="AlphaFoldDB" id="A0A3N4IUR7"/>